<dbReference type="InterPro" id="IPR023214">
    <property type="entry name" value="HAD_sf"/>
</dbReference>
<dbReference type="InterPro" id="IPR006439">
    <property type="entry name" value="HAD-SF_hydro_IA"/>
</dbReference>
<dbReference type="Pfam" id="PF13419">
    <property type="entry name" value="HAD_2"/>
    <property type="match status" value="1"/>
</dbReference>
<comment type="caution">
    <text evidence="1">The sequence shown here is derived from an EMBL/GenBank/DDBJ whole genome shotgun (WGS) entry which is preliminary data.</text>
</comment>
<gene>
    <name evidence="1" type="ORF">MNKW57_26170</name>
</gene>
<keyword evidence="1" id="KW-0378">Hydrolase</keyword>
<name>A0ABQ6M1S0_9GAMM</name>
<dbReference type="InterPro" id="IPR041492">
    <property type="entry name" value="HAD_2"/>
</dbReference>
<dbReference type="NCBIfam" id="TIGR01549">
    <property type="entry name" value="HAD-SF-IA-v1"/>
    <property type="match status" value="1"/>
</dbReference>
<protein>
    <submittedName>
        <fullName evidence="1">HAD-IA family hydrolase</fullName>
    </submittedName>
</protein>
<accession>A0ABQ6M1S0</accession>
<keyword evidence="2" id="KW-1185">Reference proteome</keyword>
<dbReference type="Gene3D" id="1.10.150.240">
    <property type="entry name" value="Putative phosphatase, domain 2"/>
    <property type="match status" value="1"/>
</dbReference>
<organism evidence="1 2">
    <name type="scientific">Biformimicrobium ophioploci</name>
    <dbReference type="NCBI Taxonomy" id="3036711"/>
    <lineage>
        <taxon>Bacteria</taxon>
        <taxon>Pseudomonadati</taxon>
        <taxon>Pseudomonadota</taxon>
        <taxon>Gammaproteobacteria</taxon>
        <taxon>Cellvibrionales</taxon>
        <taxon>Microbulbiferaceae</taxon>
        <taxon>Biformimicrobium</taxon>
    </lineage>
</organism>
<dbReference type="SUPFAM" id="SSF56784">
    <property type="entry name" value="HAD-like"/>
    <property type="match status" value="1"/>
</dbReference>
<evidence type="ECO:0000313" key="1">
    <source>
        <dbReference type="EMBL" id="GMG88296.1"/>
    </source>
</evidence>
<dbReference type="Proteomes" id="UP001224392">
    <property type="component" value="Unassembled WGS sequence"/>
</dbReference>
<dbReference type="InterPro" id="IPR050155">
    <property type="entry name" value="HAD-like_hydrolase_sf"/>
</dbReference>
<dbReference type="RefSeq" id="WP_285764902.1">
    <property type="nucleotide sequence ID" value="NZ_BSYJ01000005.1"/>
</dbReference>
<dbReference type="PANTHER" id="PTHR43434">
    <property type="entry name" value="PHOSPHOGLYCOLATE PHOSPHATASE"/>
    <property type="match status" value="1"/>
</dbReference>
<dbReference type="GO" id="GO:0016787">
    <property type="term" value="F:hydrolase activity"/>
    <property type="evidence" value="ECO:0007669"/>
    <property type="project" value="UniProtKB-KW"/>
</dbReference>
<dbReference type="PANTHER" id="PTHR43434:SF24">
    <property type="entry name" value="HYDROLASE-RELATED"/>
    <property type="match status" value="1"/>
</dbReference>
<dbReference type="SFLD" id="SFLDG01129">
    <property type="entry name" value="C1.5:_HAD__Beta-PGM__Phosphata"/>
    <property type="match status" value="1"/>
</dbReference>
<dbReference type="Gene3D" id="3.40.50.1000">
    <property type="entry name" value="HAD superfamily/HAD-like"/>
    <property type="match status" value="1"/>
</dbReference>
<dbReference type="NCBIfam" id="TIGR01509">
    <property type="entry name" value="HAD-SF-IA-v3"/>
    <property type="match status" value="1"/>
</dbReference>
<proteinExistence type="predicted"/>
<dbReference type="SFLD" id="SFLDS00003">
    <property type="entry name" value="Haloacid_Dehalogenase"/>
    <property type="match status" value="1"/>
</dbReference>
<reference evidence="1 2" key="1">
    <citation type="submission" date="2023-04" db="EMBL/GenBank/DDBJ databases">
        <title>Marinobulbifer ophiurae gen. nov., sp. Nov., isolate from tissue of brittle star Ophioplocus japonicus.</title>
        <authorList>
            <person name="Kawano K."/>
            <person name="Sawayama S."/>
            <person name="Nakagawa S."/>
        </authorList>
    </citation>
    <scope>NUCLEOTIDE SEQUENCE [LARGE SCALE GENOMIC DNA]</scope>
    <source>
        <strain evidence="1 2">NKW57</strain>
    </source>
</reference>
<dbReference type="EMBL" id="BSYJ01000005">
    <property type="protein sequence ID" value="GMG88296.1"/>
    <property type="molecule type" value="Genomic_DNA"/>
</dbReference>
<evidence type="ECO:0000313" key="2">
    <source>
        <dbReference type="Proteomes" id="UP001224392"/>
    </source>
</evidence>
<dbReference type="InterPro" id="IPR023198">
    <property type="entry name" value="PGP-like_dom2"/>
</dbReference>
<sequence length="213" mass="23437">MLVILDWDGTLVNSEARIVRCLQVAAQRAGLPELAYEAGRNIIGLGLPEASRVLYPEASEGAREKLRLNYVEAWWALHDEPLSFFEGVLETLEELRATGHQLAVATGKSRRGLSGQLEQMGVADLFVATRCADETASKPDPLMLQQLLQETGSPVEEALMVGDTEYDLAMAARINMASAGVTYGVHHRDRLVEHGPALILDSFAELLAWERLR</sequence>
<dbReference type="InterPro" id="IPR036412">
    <property type="entry name" value="HAD-like_sf"/>
</dbReference>